<sequence>MEDRRLDYYQPLLSVRRSPSPAPPERNRSEKDDQSWPKIPILPFYKSELKSGPIRNAGTVPFVWEQCPGKPKNESKSHNGTDQSPVIAPRLPPGRIKAVRKQTSEYSSASQQHKEVPFGLHKVSFLDEIESITESTKDVLEIGNSDTNEADEEYLDALDTSPRTESIFLNSSFSGISELDGSSVKTYGNFSVDLETRDLMMDRFLPAAKAMTSEAPQYAPRKQPMVQEQLTQMKVESRDKSPPLGYRPNVVPSYAFEEGEEESDDDYDDHGRLPAKACGLLPQLCLKGSFFPSNPLPGMRRRTQVQLSRTHGRSLYAASCCINENKGIKATAYRQKIVGDLQISKHEDAIESKNQLDQHNHYFPQKLEGSDLYRRVQAGRIPAQKNELLQPTSSQKPLSSYDYELPRYGFSEQRGDFSNHKEAKNAGETAVNINKGKGFRTFKELLADTNSNEEVDIRSPVIEKTLHVDIIHKVESPSMCSYSLEMKGIPKLNADTLKDIEKCMLVENNHSADSSHKDAENFIVKLKEDYIKVTAQKHVADFTATSLAERSEQVSANKLLKDSAPCRSPTKDLATAMKTEALDDVNKDSEIRSLNAEDARKPKENYSMFSSPPPLPKSPSDSWLSRTLPTIVSKAPSLQAQSGKTILPAPGNHTSNKSSADQKWATVVKSSRVHHRHEPLTSIPEI</sequence>
<dbReference type="KEGG" id="dcr:108216298"/>
<dbReference type="Pfam" id="PF05097">
    <property type="entry name" value="DUF688"/>
    <property type="match status" value="1"/>
</dbReference>
<evidence type="ECO:0000313" key="3">
    <source>
        <dbReference type="Proteomes" id="UP000077755"/>
    </source>
</evidence>
<reference evidence="2" key="1">
    <citation type="journal article" date="2016" name="Nat. Genet.">
        <title>A high-quality carrot genome assembly provides new insights into carotenoid accumulation and asterid genome evolution.</title>
        <authorList>
            <person name="Iorizzo M."/>
            <person name="Ellison S."/>
            <person name="Senalik D."/>
            <person name="Zeng P."/>
            <person name="Satapoomin P."/>
            <person name="Huang J."/>
            <person name="Bowman M."/>
            <person name="Iovene M."/>
            <person name="Sanseverino W."/>
            <person name="Cavagnaro P."/>
            <person name="Yildiz M."/>
            <person name="Macko-Podgorni A."/>
            <person name="Moranska E."/>
            <person name="Grzebelus E."/>
            <person name="Grzebelus D."/>
            <person name="Ashrafi H."/>
            <person name="Zheng Z."/>
            <person name="Cheng S."/>
            <person name="Spooner D."/>
            <person name="Van Deynze A."/>
            <person name="Simon P."/>
        </authorList>
    </citation>
    <scope>NUCLEOTIDE SEQUENCE</scope>
    <source>
        <tissue evidence="2">Leaf</tissue>
    </source>
</reference>
<feature type="compositionally biased region" description="Basic and acidic residues" evidence="1">
    <location>
        <begin position="588"/>
        <end position="604"/>
    </location>
</feature>
<protein>
    <submittedName>
        <fullName evidence="2">Uncharacterized protein</fullName>
    </submittedName>
</protein>
<organism evidence="2 3">
    <name type="scientific">Daucus carota subsp. sativus</name>
    <name type="common">Carrot</name>
    <dbReference type="NCBI Taxonomy" id="79200"/>
    <lineage>
        <taxon>Eukaryota</taxon>
        <taxon>Viridiplantae</taxon>
        <taxon>Streptophyta</taxon>
        <taxon>Embryophyta</taxon>
        <taxon>Tracheophyta</taxon>
        <taxon>Spermatophyta</taxon>
        <taxon>Magnoliopsida</taxon>
        <taxon>eudicotyledons</taxon>
        <taxon>Gunneridae</taxon>
        <taxon>Pentapetalae</taxon>
        <taxon>asterids</taxon>
        <taxon>campanulids</taxon>
        <taxon>Apiales</taxon>
        <taxon>Apiaceae</taxon>
        <taxon>Apioideae</taxon>
        <taxon>Scandiceae</taxon>
        <taxon>Daucinae</taxon>
        <taxon>Daucus</taxon>
        <taxon>Daucus sect. Daucus</taxon>
    </lineage>
</organism>
<feature type="compositionally biased region" description="Polar residues" evidence="1">
    <location>
        <begin position="652"/>
        <end position="661"/>
    </location>
</feature>
<feature type="region of interest" description="Disordered" evidence="1">
    <location>
        <begin position="588"/>
        <end position="686"/>
    </location>
</feature>
<dbReference type="InterPro" id="IPR007789">
    <property type="entry name" value="DUF688"/>
</dbReference>
<feature type="region of interest" description="Disordered" evidence="1">
    <location>
        <begin position="1"/>
        <end position="37"/>
    </location>
</feature>
<feature type="region of interest" description="Disordered" evidence="1">
    <location>
        <begin position="65"/>
        <end position="114"/>
    </location>
</feature>
<accession>A0AAF0X0P2</accession>
<dbReference type="EMBL" id="CP093346">
    <property type="protein sequence ID" value="WOG98451.1"/>
    <property type="molecule type" value="Genomic_DNA"/>
</dbReference>
<dbReference type="PANTHER" id="PTHR33671">
    <property type="entry name" value="N-METHYLTRANSFERASE, PUTATIVE (DUF688)-RELATED"/>
    <property type="match status" value="1"/>
</dbReference>
<dbReference type="Proteomes" id="UP000077755">
    <property type="component" value="Chromosome 4"/>
</dbReference>
<gene>
    <name evidence="2" type="ORF">DCAR_0417794</name>
</gene>
<reference evidence="2" key="2">
    <citation type="submission" date="2022-03" db="EMBL/GenBank/DDBJ databases">
        <title>Draft title - Genomic analysis of global carrot germplasm unveils the trajectory of domestication and the origin of high carotenoid orange carrot.</title>
        <authorList>
            <person name="Iorizzo M."/>
            <person name="Ellison S."/>
            <person name="Senalik D."/>
            <person name="Macko-Podgorni A."/>
            <person name="Grzebelus D."/>
            <person name="Bostan H."/>
            <person name="Rolling W."/>
            <person name="Curaba J."/>
            <person name="Simon P."/>
        </authorList>
    </citation>
    <scope>NUCLEOTIDE SEQUENCE</scope>
    <source>
        <tissue evidence="2">Leaf</tissue>
    </source>
</reference>
<name>A0AAF0X0P2_DAUCS</name>
<dbReference type="PANTHER" id="PTHR33671:SF2">
    <property type="entry name" value="N-METHYLTRANSFERASE, PUTATIVE (DUF688)-RELATED"/>
    <property type="match status" value="1"/>
</dbReference>
<dbReference type="AlphaFoldDB" id="A0AAF0X0P2"/>
<feature type="compositionally biased region" description="Basic and acidic residues" evidence="1">
    <location>
        <begin position="25"/>
        <end position="35"/>
    </location>
</feature>
<evidence type="ECO:0000256" key="1">
    <source>
        <dbReference type="SAM" id="MobiDB-lite"/>
    </source>
</evidence>
<evidence type="ECO:0000313" key="2">
    <source>
        <dbReference type="EMBL" id="WOG98451.1"/>
    </source>
</evidence>
<proteinExistence type="predicted"/>
<keyword evidence="3" id="KW-1185">Reference proteome</keyword>